<dbReference type="GeneID" id="24130363"/>
<dbReference type="OMA" id="ICHPQLA"/>
<dbReference type="RefSeq" id="XP_012202484.1">
    <property type="nucleotide sequence ID" value="XM_012347094.1"/>
</dbReference>
<organism evidence="1 2">
    <name type="scientific">Saprolegnia parasitica (strain CBS 223.65)</name>
    <dbReference type="NCBI Taxonomy" id="695850"/>
    <lineage>
        <taxon>Eukaryota</taxon>
        <taxon>Sar</taxon>
        <taxon>Stramenopiles</taxon>
        <taxon>Oomycota</taxon>
        <taxon>Saprolegniomycetes</taxon>
        <taxon>Saprolegniales</taxon>
        <taxon>Saprolegniaceae</taxon>
        <taxon>Saprolegnia</taxon>
    </lineage>
</organism>
<dbReference type="OrthoDB" id="81345at2759"/>
<accession>A0A067C8L4</accession>
<evidence type="ECO:0000313" key="2">
    <source>
        <dbReference type="Proteomes" id="UP000030745"/>
    </source>
</evidence>
<evidence type="ECO:0000313" key="1">
    <source>
        <dbReference type="EMBL" id="KDO26838.1"/>
    </source>
</evidence>
<sequence>MQSQEPRDGVKRPCTVVPMVLPPEVLEIIARYVSCPIAFMALLTSIPRTAWTPRLQCLYTLTSAAGVRVRWPVICLDDVALPEATWRLLHGALSLHVEIALEAITCSAELLTAMARLGERSISRVKLRLTKLTMTECEALRDALRDCTAVKALEIVTATDVSRHRPALDTLLTAICHPQLAAFELRLCSTRGPHRLQATFARYLAEWLRLGRAKSLRLNDIDLDLSVDPTFGPALALAFRQSPSLAEVSLTRVGFFQHCLHEAHGSTSWPRCLRALSIQ</sequence>
<name>A0A067C8L4_SAPPC</name>
<protein>
    <recommendedName>
        <fullName evidence="3">F-box domain-containing protein</fullName>
    </recommendedName>
</protein>
<reference evidence="1 2" key="1">
    <citation type="journal article" date="2013" name="PLoS Genet.">
        <title>Distinctive expansion of potential virulence genes in the genome of the oomycete fish pathogen Saprolegnia parasitica.</title>
        <authorList>
            <person name="Jiang R.H."/>
            <person name="de Bruijn I."/>
            <person name="Haas B.J."/>
            <person name="Belmonte R."/>
            <person name="Lobach L."/>
            <person name="Christie J."/>
            <person name="van den Ackerveken G."/>
            <person name="Bottin A."/>
            <person name="Bulone V."/>
            <person name="Diaz-Moreno S.M."/>
            <person name="Dumas B."/>
            <person name="Fan L."/>
            <person name="Gaulin E."/>
            <person name="Govers F."/>
            <person name="Grenville-Briggs L.J."/>
            <person name="Horner N.R."/>
            <person name="Levin J.Z."/>
            <person name="Mammella M."/>
            <person name="Meijer H.J."/>
            <person name="Morris P."/>
            <person name="Nusbaum C."/>
            <person name="Oome S."/>
            <person name="Phillips A.J."/>
            <person name="van Rooyen D."/>
            <person name="Rzeszutek E."/>
            <person name="Saraiva M."/>
            <person name="Secombes C.J."/>
            <person name="Seidl M.F."/>
            <person name="Snel B."/>
            <person name="Stassen J.H."/>
            <person name="Sykes S."/>
            <person name="Tripathy S."/>
            <person name="van den Berg H."/>
            <person name="Vega-Arreguin J.C."/>
            <person name="Wawra S."/>
            <person name="Young S.K."/>
            <person name="Zeng Q."/>
            <person name="Dieguez-Uribeondo J."/>
            <person name="Russ C."/>
            <person name="Tyler B.M."/>
            <person name="van West P."/>
        </authorList>
    </citation>
    <scope>NUCLEOTIDE SEQUENCE [LARGE SCALE GENOMIC DNA]</scope>
    <source>
        <strain evidence="1 2">CBS 223.65</strain>
    </source>
</reference>
<proteinExistence type="predicted"/>
<keyword evidence="2" id="KW-1185">Reference proteome</keyword>
<dbReference type="Proteomes" id="UP000030745">
    <property type="component" value="Unassembled WGS sequence"/>
</dbReference>
<dbReference type="EMBL" id="KK583221">
    <property type="protein sequence ID" value="KDO26838.1"/>
    <property type="molecule type" value="Genomic_DNA"/>
</dbReference>
<dbReference type="VEuPathDB" id="FungiDB:SPRG_08129"/>
<gene>
    <name evidence="1" type="ORF">SPRG_08129</name>
</gene>
<dbReference type="KEGG" id="spar:SPRG_08129"/>
<evidence type="ECO:0008006" key="3">
    <source>
        <dbReference type="Google" id="ProtNLM"/>
    </source>
</evidence>
<dbReference type="AlphaFoldDB" id="A0A067C8L4"/>